<protein>
    <submittedName>
        <fullName evidence="1">IDEAL domain-containing protein</fullName>
    </submittedName>
</protein>
<sequence length="122" mass="13413">MNYEVGDWVSGHSSEGELVRGFIDAVHASQGTVDIFVTDSDREAAIGGVISLRNQSVRKLPGYSGNDESGLLNYIDMALMTKDEEWFKELSASLAAVRSRKSRQEAGSRSAAKSRNRILFRS</sequence>
<dbReference type="AlphaFoldDB" id="A0A841T103"/>
<dbReference type="RefSeq" id="WP_185122426.1">
    <property type="nucleotide sequence ID" value="NZ_JACJVQ010000020.1"/>
</dbReference>
<comment type="caution">
    <text evidence="1">The sequence shown here is derived from an EMBL/GenBank/DDBJ whole genome shotgun (WGS) entry which is preliminary data.</text>
</comment>
<name>A0A841T103_9BACL</name>
<accession>A0A841T103</accession>
<keyword evidence="2" id="KW-1185">Reference proteome</keyword>
<dbReference type="EMBL" id="JACJVQ010000020">
    <property type="protein sequence ID" value="MBB6637222.1"/>
    <property type="molecule type" value="Genomic_DNA"/>
</dbReference>
<organism evidence="1 2">
    <name type="scientific">Cohnella thailandensis</name>
    <dbReference type="NCBI Taxonomy" id="557557"/>
    <lineage>
        <taxon>Bacteria</taxon>
        <taxon>Bacillati</taxon>
        <taxon>Bacillota</taxon>
        <taxon>Bacilli</taxon>
        <taxon>Bacillales</taxon>
        <taxon>Paenibacillaceae</taxon>
        <taxon>Cohnella</taxon>
    </lineage>
</organism>
<dbReference type="Proteomes" id="UP000535838">
    <property type="component" value="Unassembled WGS sequence"/>
</dbReference>
<evidence type="ECO:0000313" key="2">
    <source>
        <dbReference type="Proteomes" id="UP000535838"/>
    </source>
</evidence>
<gene>
    <name evidence="1" type="ORF">H7B67_24105</name>
</gene>
<evidence type="ECO:0000313" key="1">
    <source>
        <dbReference type="EMBL" id="MBB6637222.1"/>
    </source>
</evidence>
<reference evidence="1 2" key="1">
    <citation type="submission" date="2020-08" db="EMBL/GenBank/DDBJ databases">
        <title>Cohnella phylogeny.</title>
        <authorList>
            <person name="Dunlap C."/>
        </authorList>
    </citation>
    <scope>NUCLEOTIDE SEQUENCE [LARGE SCALE GENOMIC DNA]</scope>
    <source>
        <strain evidence="1 2">DSM 25241</strain>
    </source>
</reference>
<proteinExistence type="predicted"/>